<dbReference type="Proteomes" id="UP000183038">
    <property type="component" value="Unassembled WGS sequence"/>
</dbReference>
<evidence type="ECO:0000256" key="1">
    <source>
        <dbReference type="SAM" id="SignalP"/>
    </source>
</evidence>
<dbReference type="RefSeq" id="WP_074672505.1">
    <property type="nucleotide sequence ID" value="NZ_FNTB01000001.1"/>
</dbReference>
<dbReference type="Pfam" id="PF07978">
    <property type="entry name" value="NIPSNAP"/>
    <property type="match status" value="2"/>
</dbReference>
<dbReference type="InterPro" id="IPR012577">
    <property type="entry name" value="NIPSNAP"/>
</dbReference>
<dbReference type="InterPro" id="IPR011008">
    <property type="entry name" value="Dimeric_a/b-barrel"/>
</dbReference>
<feature type="chain" id="PRO_5010329046" evidence="1">
    <location>
        <begin position="25"/>
        <end position="260"/>
    </location>
</feature>
<feature type="domain" description="NIPSNAP" evidence="2">
    <location>
        <begin position="30"/>
        <end position="105"/>
    </location>
</feature>
<dbReference type="OrthoDB" id="192769at2"/>
<feature type="signal peptide" evidence="1">
    <location>
        <begin position="1"/>
        <end position="24"/>
    </location>
</feature>
<dbReference type="Gene3D" id="3.30.70.100">
    <property type="match status" value="2"/>
</dbReference>
<sequence>MKYRFTLSIVLLFFITCGSFTSFAQEQEYYQLKTYTIKNDTQENMVDHYLKNAYLPALKRMGINNIGVFKVIPGKFTISNKIYVLIPFQSLAEFNKLEAMLAVDKTHLSSGDEYINATHDNKPYERISSVLLHAFSDMPKMKPSTVDGPRADRVYELRSYEGPTEAMYHRKVDMFNEGGEVKLFENLGFNAVFYADVISGDKMPNLMYMTTFNNMKERDALWKDFGSSDKWKEISVLDKYQNTVSHADIHLLYPTEYSDY</sequence>
<protein>
    <submittedName>
        <fullName evidence="3">NIPSNAP protein</fullName>
    </submittedName>
</protein>
<name>A0A1H4NXP2_9FLAO</name>
<gene>
    <name evidence="3" type="ORF">SAMN05192540_2092</name>
</gene>
<accession>A0A1H4NXP2</accession>
<proteinExistence type="predicted"/>
<dbReference type="EMBL" id="FNTB01000001">
    <property type="protein sequence ID" value="SEB99919.1"/>
    <property type="molecule type" value="Genomic_DNA"/>
</dbReference>
<dbReference type="AlphaFoldDB" id="A0A1H4NXP2"/>
<evidence type="ECO:0000313" key="4">
    <source>
        <dbReference type="Proteomes" id="UP000183038"/>
    </source>
</evidence>
<dbReference type="SUPFAM" id="SSF54909">
    <property type="entry name" value="Dimeric alpha+beta barrel"/>
    <property type="match status" value="2"/>
</dbReference>
<reference evidence="3 4" key="1">
    <citation type="submission" date="2016-10" db="EMBL/GenBank/DDBJ databases">
        <authorList>
            <person name="de Groot N.N."/>
        </authorList>
    </citation>
    <scope>NUCLEOTIDE SEQUENCE [LARGE SCALE GENOMIC DNA]</scope>
    <source>
        <strain evidence="3 4">MAR_2009_71</strain>
    </source>
</reference>
<feature type="domain" description="NIPSNAP" evidence="2">
    <location>
        <begin position="155"/>
        <end position="258"/>
    </location>
</feature>
<evidence type="ECO:0000313" key="3">
    <source>
        <dbReference type="EMBL" id="SEB99919.1"/>
    </source>
</evidence>
<keyword evidence="1" id="KW-0732">Signal</keyword>
<organism evidence="3 4">
    <name type="scientific">Maribacter dokdonensis</name>
    <dbReference type="NCBI Taxonomy" id="320912"/>
    <lineage>
        <taxon>Bacteria</taxon>
        <taxon>Pseudomonadati</taxon>
        <taxon>Bacteroidota</taxon>
        <taxon>Flavobacteriia</taxon>
        <taxon>Flavobacteriales</taxon>
        <taxon>Flavobacteriaceae</taxon>
        <taxon>Maribacter</taxon>
    </lineage>
</organism>
<evidence type="ECO:0000259" key="2">
    <source>
        <dbReference type="Pfam" id="PF07978"/>
    </source>
</evidence>